<sequence length="364" mass="42191">MNRWFNPNRAPGNPLTLMLRMYRSILPEVDRQLAYWQEEAERIPDPELRKQALASMRDKRFHCQGGAVYAAMRPEQAHVLIPLIVALQTISDYLDNLCDRSTSMAPEDFRSLHQSMLDAIDPGAALQDYYRYRSEQDDGGYLHRLVRTCQSCICMLPSYSLVMEQLREWVSLYADLQVHKHIRHDARLPALLDWFEQRKDLGTDLRWNEYAAATGSTLGMFTLFALASDKHLAEDAVNRTARAYFPYINGLHILLDYLIDQAEDEAGGDLNFCSYYTSGEETASRIQWFAEQARMQALGLAEPAYHGMVVEGLLALYLSDPKVEGQHNVRQISKRLMKRSPLVRLFFWINSVWIRYKTDRRKSR</sequence>
<gene>
    <name evidence="1" type="primary">ytpB</name>
    <name evidence="1" type="ORF">XYCOK13_10190</name>
</gene>
<protein>
    <submittedName>
        <fullName evidence="1">Tetraprenyl-beta-curcumene synthase</fullName>
    </submittedName>
</protein>
<reference evidence="1" key="1">
    <citation type="submission" date="2021-04" db="EMBL/GenBank/DDBJ databases">
        <title>Draft genome sequence of Xylanibacillus composti strain K13.</title>
        <authorList>
            <person name="Uke A."/>
            <person name="Chhe C."/>
            <person name="Baramee S."/>
            <person name="Kosugi A."/>
        </authorList>
    </citation>
    <scope>NUCLEOTIDE SEQUENCE</scope>
    <source>
        <strain evidence="1">K13</strain>
    </source>
</reference>
<evidence type="ECO:0000313" key="2">
    <source>
        <dbReference type="Proteomes" id="UP000677918"/>
    </source>
</evidence>
<dbReference type="EMBL" id="BOVK01000013">
    <property type="protein sequence ID" value="GIQ68195.1"/>
    <property type="molecule type" value="Genomic_DNA"/>
</dbReference>
<organism evidence="1 2">
    <name type="scientific">Xylanibacillus composti</name>
    <dbReference type="NCBI Taxonomy" id="1572762"/>
    <lineage>
        <taxon>Bacteria</taxon>
        <taxon>Bacillati</taxon>
        <taxon>Bacillota</taxon>
        <taxon>Bacilli</taxon>
        <taxon>Bacillales</taxon>
        <taxon>Paenibacillaceae</taxon>
        <taxon>Xylanibacillus</taxon>
    </lineage>
</organism>
<proteinExistence type="predicted"/>
<dbReference type="AlphaFoldDB" id="A0A8J4M1L7"/>
<dbReference type="Pfam" id="PF10776">
    <property type="entry name" value="DUF2600"/>
    <property type="match status" value="1"/>
</dbReference>
<comment type="caution">
    <text evidence="1">The sequence shown here is derived from an EMBL/GenBank/DDBJ whole genome shotgun (WGS) entry which is preliminary data.</text>
</comment>
<dbReference type="InterPro" id="IPR019712">
    <property type="entry name" value="YtpB-like"/>
</dbReference>
<accession>A0A8J4M1L7</accession>
<dbReference type="Proteomes" id="UP000677918">
    <property type="component" value="Unassembled WGS sequence"/>
</dbReference>
<keyword evidence="2" id="KW-1185">Reference proteome</keyword>
<name>A0A8J4M1L7_9BACL</name>
<evidence type="ECO:0000313" key="1">
    <source>
        <dbReference type="EMBL" id="GIQ68195.1"/>
    </source>
</evidence>